<keyword evidence="3" id="KW-0540">Nuclease</keyword>
<evidence type="ECO:0000256" key="1">
    <source>
        <dbReference type="ARBA" id="ARBA00022553"/>
    </source>
</evidence>
<reference key="1">
    <citation type="submission" date="2009-08" db="EMBL/GenBank/DDBJ databases">
        <title>The genome sequence of Spirochaeta thermophila DSM6192.</title>
        <authorList>
            <person name="Angelov A."/>
            <person name="Mientus M."/>
            <person name="Wittenberg S."/>
            <person name="Lehmann R."/>
            <person name="Liesegang H."/>
            <person name="Daniel R."/>
            <person name="Liebl W."/>
        </authorList>
    </citation>
    <scope>NUCLEOTIDE SEQUENCE</scope>
    <source>
        <strain>DSM 6192</strain>
    </source>
</reference>
<dbReference type="HOGENOM" id="CLU_142825_5_0_12"/>
<keyword evidence="1" id="KW-0597">Phosphoprotein</keyword>
<dbReference type="GO" id="GO:0016779">
    <property type="term" value="F:nucleotidyltransferase activity"/>
    <property type="evidence" value="ECO:0007669"/>
    <property type="project" value="UniProtKB-KW"/>
</dbReference>
<dbReference type="KEGG" id="sta:STHERM_c13420"/>
<dbReference type="PANTHER" id="PTHR34139:SF1">
    <property type="entry name" value="RNASE MJ1380-RELATED"/>
    <property type="match status" value="1"/>
</dbReference>
<protein>
    <submittedName>
        <fullName evidence="7">Nucleotidyltransferase</fullName>
        <ecNumber evidence="7">2.7.7.-</ecNumber>
    </submittedName>
</protein>
<evidence type="ECO:0000256" key="6">
    <source>
        <dbReference type="ARBA" id="ARBA00024207"/>
    </source>
</evidence>
<keyword evidence="7" id="KW-0808">Transferase</keyword>
<accession>E0RU62</accession>
<keyword evidence="4" id="KW-0547">Nucleotide-binding</keyword>
<dbReference type="GO" id="GO:0000166">
    <property type="term" value="F:nucleotide binding"/>
    <property type="evidence" value="ECO:0007669"/>
    <property type="project" value="UniProtKB-KW"/>
</dbReference>
<dbReference type="PaxDb" id="665571-STHERM_c13420"/>
<name>E0RU62_WINT6</name>
<dbReference type="GO" id="GO:0016787">
    <property type="term" value="F:hydrolase activity"/>
    <property type="evidence" value="ECO:0007669"/>
    <property type="project" value="UniProtKB-KW"/>
</dbReference>
<evidence type="ECO:0000313" key="8">
    <source>
        <dbReference type="Proteomes" id="UP000001296"/>
    </source>
</evidence>
<keyword evidence="7" id="KW-0548">Nucleotidyltransferase</keyword>
<dbReference type="AlphaFoldDB" id="E0RU62"/>
<dbReference type="InterPro" id="IPR008201">
    <property type="entry name" value="HepT-like"/>
</dbReference>
<dbReference type="eggNOG" id="COG2361">
    <property type="taxonomic scope" value="Bacteria"/>
</dbReference>
<dbReference type="EMBL" id="CP001698">
    <property type="protein sequence ID" value="ADN02283.1"/>
    <property type="molecule type" value="Genomic_DNA"/>
</dbReference>
<proteinExistence type="inferred from homology"/>
<dbReference type="InterPro" id="IPR037038">
    <property type="entry name" value="HepT-like_sf"/>
</dbReference>
<evidence type="ECO:0000256" key="3">
    <source>
        <dbReference type="ARBA" id="ARBA00022722"/>
    </source>
</evidence>
<dbReference type="Pfam" id="PF01934">
    <property type="entry name" value="HepT-like"/>
    <property type="match status" value="1"/>
</dbReference>
<dbReference type="GO" id="GO:0110001">
    <property type="term" value="C:toxin-antitoxin complex"/>
    <property type="evidence" value="ECO:0007669"/>
    <property type="project" value="InterPro"/>
</dbReference>
<organism evidence="7 8">
    <name type="scientific">Winmispira thermophila (strain ATCC 49972 / DSM 6192 / RI 19.B1)</name>
    <name type="common">Spirochaeta thermophila</name>
    <dbReference type="NCBI Taxonomy" id="665571"/>
    <lineage>
        <taxon>Bacteria</taxon>
        <taxon>Pseudomonadati</taxon>
        <taxon>Spirochaetota</taxon>
        <taxon>Spirochaetia</taxon>
        <taxon>Winmispirales</taxon>
        <taxon>Winmispiraceae</taxon>
        <taxon>Winmispira</taxon>
    </lineage>
</organism>
<evidence type="ECO:0000313" key="7">
    <source>
        <dbReference type="EMBL" id="ADN02283.1"/>
    </source>
</evidence>
<evidence type="ECO:0000256" key="4">
    <source>
        <dbReference type="ARBA" id="ARBA00022741"/>
    </source>
</evidence>
<keyword evidence="2" id="KW-1277">Toxin-antitoxin system</keyword>
<reference evidence="7 8" key="2">
    <citation type="journal article" date="2010" name="J. Bacteriol.">
        <title>Genome sequence of the polysaccharide-degrading, thermophilic anaerobe Spirochaeta thermophila DSM 6192.</title>
        <authorList>
            <person name="Angelov A."/>
            <person name="Liebl S."/>
            <person name="Ballschmiter M."/>
            <person name="Bomeke M."/>
            <person name="Lehmann R."/>
            <person name="Liesegang H."/>
            <person name="Daniel R."/>
            <person name="Liebl W."/>
        </authorList>
    </citation>
    <scope>NUCLEOTIDE SEQUENCE [LARGE SCALE GENOMIC DNA]</scope>
    <source>
        <strain evidence="8">ATCC 49972 / DSM 6192 / RI 19.B1</strain>
    </source>
</reference>
<dbReference type="GO" id="GO:0004540">
    <property type="term" value="F:RNA nuclease activity"/>
    <property type="evidence" value="ECO:0007669"/>
    <property type="project" value="InterPro"/>
</dbReference>
<dbReference type="EC" id="2.7.7.-" evidence="7"/>
<dbReference type="PANTHER" id="PTHR34139">
    <property type="entry name" value="UPF0331 PROTEIN MJ0127"/>
    <property type="match status" value="1"/>
</dbReference>
<sequence length="80" mass="9275">MDAVLRNLAVIGEAVKHLPHDLKDRYPQMDWRKIAGLRDIIVHEYFGIDEDILWDVVKNKIPKLLESVEQILSELTSHEG</sequence>
<gene>
    <name evidence="7" type="ordered locus">STHERM_c13420</name>
</gene>
<dbReference type="Proteomes" id="UP000001296">
    <property type="component" value="Chromosome"/>
</dbReference>
<keyword evidence="5" id="KW-0378">Hydrolase</keyword>
<dbReference type="Gene3D" id="1.20.120.580">
    <property type="entry name" value="bsu32300-like"/>
    <property type="match status" value="1"/>
</dbReference>
<dbReference type="InterPro" id="IPR051813">
    <property type="entry name" value="HepT_RNase_toxin"/>
</dbReference>
<comment type="similarity">
    <text evidence="6">Belongs to the HepT RNase toxin family.</text>
</comment>
<evidence type="ECO:0000256" key="2">
    <source>
        <dbReference type="ARBA" id="ARBA00022649"/>
    </source>
</evidence>
<evidence type="ECO:0000256" key="5">
    <source>
        <dbReference type="ARBA" id="ARBA00022801"/>
    </source>
</evidence>